<keyword evidence="1" id="KW-0812">Transmembrane</keyword>
<evidence type="ECO:0000259" key="2">
    <source>
        <dbReference type="Pfam" id="PF07786"/>
    </source>
</evidence>
<keyword evidence="1" id="KW-1133">Transmembrane helix</keyword>
<gene>
    <name evidence="3" type="ORF">BST99_03590</name>
</gene>
<feature type="transmembrane region" description="Helical" evidence="1">
    <location>
        <begin position="299"/>
        <end position="318"/>
    </location>
</feature>
<feature type="transmembrane region" description="Helical" evidence="1">
    <location>
        <begin position="261"/>
        <end position="278"/>
    </location>
</feature>
<accession>A0A2S7T5R3</accession>
<evidence type="ECO:0000256" key="1">
    <source>
        <dbReference type="SAM" id="Phobius"/>
    </source>
</evidence>
<feature type="transmembrane region" description="Helical" evidence="1">
    <location>
        <begin position="117"/>
        <end position="138"/>
    </location>
</feature>
<dbReference type="EMBL" id="MQVX01000001">
    <property type="protein sequence ID" value="PQJ14938.1"/>
    <property type="molecule type" value="Genomic_DNA"/>
</dbReference>
<evidence type="ECO:0000313" key="3">
    <source>
        <dbReference type="EMBL" id="PQJ14938.1"/>
    </source>
</evidence>
<reference evidence="4" key="1">
    <citation type="submission" date="2016-11" db="EMBL/GenBank/DDBJ databases">
        <title>Trade-off between light-utilization and light-protection in marine flavobacteria.</title>
        <authorList>
            <person name="Kumagai Y."/>
            <person name="Yoshizawa S."/>
            <person name="Kogure K."/>
        </authorList>
    </citation>
    <scope>NUCLEOTIDE SEQUENCE [LARGE SCALE GENOMIC DNA]</scope>
    <source>
        <strain evidence="4">SG-18</strain>
    </source>
</reference>
<sequence>MAKASSRLYYIDALRAWAILMMLQGHFVDGLLDPAFRDSANPVYGTWSYFRGITAPVFFTVSGFIFTFLLLKAPEQGIANPRIQKGLKRGLQLLVIGYLLRLNLGGLLSGVVYPTFFMVDVLHCIGLSLISIVGMYLLAGQKKPWVFPVLLTLIGVGLFLFEPQYKQWTFTGWPVGLANYFTKMNGSVFTVFPWFGYAAFGGALSYIFKKGQQWERFYPVAISTSLLVGGLLIYRSSAWFVDLYQWSGWSLFLAVEQNNYLFIRLGNVCIALAVFMAVRKWFTHPTVIKIGQVTLSIYVIHYIFLYGSFTGLGFYRFWHHELPPAIVIPGALLFMILCTSLALLYNKHEALIHESRLVLWDRISLRTEMAWSEVKPVLRRTYQRLRWRILRFLFAKKQS</sequence>
<dbReference type="RefSeq" id="WP_105000581.1">
    <property type="nucleotide sequence ID" value="NZ_MQVX01000001.1"/>
</dbReference>
<keyword evidence="4" id="KW-1185">Reference proteome</keyword>
<dbReference type="InterPro" id="IPR012429">
    <property type="entry name" value="HGSNAT_cat"/>
</dbReference>
<dbReference type="Proteomes" id="UP000239366">
    <property type="component" value="Unassembled WGS sequence"/>
</dbReference>
<evidence type="ECO:0000313" key="4">
    <source>
        <dbReference type="Proteomes" id="UP000239366"/>
    </source>
</evidence>
<feature type="transmembrane region" description="Helical" evidence="1">
    <location>
        <begin position="324"/>
        <end position="346"/>
    </location>
</feature>
<feature type="transmembrane region" description="Helical" evidence="1">
    <location>
        <begin position="7"/>
        <end position="28"/>
    </location>
</feature>
<comment type="caution">
    <text evidence="3">The sequence shown here is derived from an EMBL/GenBank/DDBJ whole genome shotgun (WGS) entry which is preliminary data.</text>
</comment>
<feature type="transmembrane region" description="Helical" evidence="1">
    <location>
        <begin position="91"/>
        <end position="111"/>
    </location>
</feature>
<organism evidence="3 4">
    <name type="scientific">Aureicoccus marinus</name>
    <dbReference type="NCBI Taxonomy" id="754435"/>
    <lineage>
        <taxon>Bacteria</taxon>
        <taxon>Pseudomonadati</taxon>
        <taxon>Bacteroidota</taxon>
        <taxon>Flavobacteriia</taxon>
        <taxon>Flavobacteriales</taxon>
        <taxon>Flavobacteriaceae</taxon>
        <taxon>Aureicoccus</taxon>
    </lineage>
</organism>
<feature type="transmembrane region" description="Helical" evidence="1">
    <location>
        <begin position="220"/>
        <end position="241"/>
    </location>
</feature>
<dbReference type="OrthoDB" id="1418407at2"/>
<keyword evidence="1" id="KW-0472">Membrane</keyword>
<name>A0A2S7T5R3_9FLAO</name>
<proteinExistence type="predicted"/>
<protein>
    <recommendedName>
        <fullName evidence="2">Heparan-alpha-glucosaminide N-acetyltransferase catalytic domain-containing protein</fullName>
    </recommendedName>
</protein>
<feature type="transmembrane region" description="Helical" evidence="1">
    <location>
        <begin position="145"/>
        <end position="165"/>
    </location>
</feature>
<feature type="transmembrane region" description="Helical" evidence="1">
    <location>
        <begin position="48"/>
        <end position="71"/>
    </location>
</feature>
<dbReference type="AlphaFoldDB" id="A0A2S7T5R3"/>
<feature type="domain" description="Heparan-alpha-glucosaminide N-acetyltransferase catalytic" evidence="2">
    <location>
        <begin position="7"/>
        <end position="220"/>
    </location>
</feature>
<dbReference type="Pfam" id="PF07786">
    <property type="entry name" value="HGSNAT_cat"/>
    <property type="match status" value="1"/>
</dbReference>
<feature type="transmembrane region" description="Helical" evidence="1">
    <location>
        <begin position="185"/>
        <end position="208"/>
    </location>
</feature>